<dbReference type="InterPro" id="IPR056209">
    <property type="entry name" value="SU10_adaptor"/>
</dbReference>
<dbReference type="AlphaFoldDB" id="A0A382ZBF9"/>
<protein>
    <submittedName>
        <fullName evidence="1">Uncharacterized protein</fullName>
    </submittedName>
</protein>
<evidence type="ECO:0000313" key="1">
    <source>
        <dbReference type="EMBL" id="SVD92847.1"/>
    </source>
</evidence>
<feature type="non-terminal residue" evidence="1">
    <location>
        <position position="176"/>
    </location>
</feature>
<proteinExistence type="predicted"/>
<name>A0A382ZBF9_9ZZZZ</name>
<gene>
    <name evidence="1" type="ORF">METZ01_LOCUS445701</name>
</gene>
<dbReference type="Pfam" id="PF24175">
    <property type="entry name" value="SU10_adaptor"/>
    <property type="match status" value="1"/>
</dbReference>
<organism evidence="1">
    <name type="scientific">marine metagenome</name>
    <dbReference type="NCBI Taxonomy" id="408172"/>
    <lineage>
        <taxon>unclassified sequences</taxon>
        <taxon>metagenomes</taxon>
        <taxon>ecological metagenomes</taxon>
    </lineage>
</organism>
<reference evidence="1" key="1">
    <citation type="submission" date="2018-05" db="EMBL/GenBank/DDBJ databases">
        <authorList>
            <person name="Lanie J.A."/>
            <person name="Ng W.-L."/>
            <person name="Kazmierczak K.M."/>
            <person name="Andrzejewski T.M."/>
            <person name="Davidsen T.M."/>
            <person name="Wayne K.J."/>
            <person name="Tettelin H."/>
            <person name="Glass J.I."/>
            <person name="Rusch D."/>
            <person name="Podicherti R."/>
            <person name="Tsui H.-C.T."/>
            <person name="Winkler M.E."/>
        </authorList>
    </citation>
    <scope>NUCLEOTIDE SEQUENCE</scope>
</reference>
<accession>A0A382ZBF9</accession>
<dbReference type="EMBL" id="UINC01182564">
    <property type="protein sequence ID" value="SVD92847.1"/>
    <property type="molecule type" value="Genomic_DNA"/>
</dbReference>
<sequence length="176" mass="20186">MATMTYSSLTQDLKDWMENDGTEFSNETDNFIGLAEQRIVRDIDPQAFTTSAYSSFNVNDRFVTKPTDALIIRHLLYLDSDSKRNFLEKKTDEFIYDYWPTSATTGTPKYWTDYNDTELLVAPTPSAALTIEMSYVQRLDTLSSSNTTNWLTINAQELLLFGSLMEACTFSKNRED</sequence>